<reference evidence="2 3" key="2">
    <citation type="submission" date="2019-01" db="EMBL/GenBank/DDBJ databases">
        <authorList>
            <person name="Li Y."/>
        </authorList>
    </citation>
    <scope>NUCLEOTIDE SEQUENCE [LARGE SCALE GENOMIC DNA]</scope>
    <source>
        <strain evidence="2 3">SK2B-1</strain>
    </source>
</reference>
<feature type="domain" description="IstB-like ATP-binding" evidence="1">
    <location>
        <begin position="63"/>
        <end position="296"/>
    </location>
</feature>
<evidence type="ECO:0000259" key="1">
    <source>
        <dbReference type="Pfam" id="PF01695"/>
    </source>
</evidence>
<dbReference type="InterPro" id="IPR025662">
    <property type="entry name" value="Sigma_54_int_dom_ATP-bd_1"/>
</dbReference>
<dbReference type="AlphaFoldDB" id="A0A443J9V5"/>
<name>A0A443J9V5_9RHOB</name>
<comment type="caution">
    <text evidence="2">The sequence shown here is derived from an EMBL/GenBank/DDBJ whole genome shotgun (WGS) entry which is preliminary data.</text>
</comment>
<dbReference type="PROSITE" id="PS00675">
    <property type="entry name" value="SIGMA54_INTERACT_1"/>
    <property type="match status" value="1"/>
</dbReference>
<dbReference type="InterPro" id="IPR027417">
    <property type="entry name" value="P-loop_NTPase"/>
</dbReference>
<dbReference type="InterPro" id="IPR002611">
    <property type="entry name" value="IstB_ATP-bd"/>
</dbReference>
<dbReference type="PANTHER" id="PTHR30050:SF4">
    <property type="entry name" value="ATP-BINDING PROTEIN RV3427C IN INSERTION SEQUENCE-RELATED"/>
    <property type="match status" value="1"/>
</dbReference>
<gene>
    <name evidence="2" type="ORF">D2T30_19375</name>
</gene>
<dbReference type="PIRSF" id="PIRSF003073">
    <property type="entry name" value="DNAC_TnpB_IstB"/>
    <property type="match status" value="1"/>
</dbReference>
<dbReference type="PANTHER" id="PTHR30050">
    <property type="entry name" value="CHROMOSOMAL REPLICATION INITIATOR PROTEIN DNAA"/>
    <property type="match status" value="1"/>
</dbReference>
<evidence type="ECO:0000313" key="2">
    <source>
        <dbReference type="EMBL" id="RWR17312.1"/>
    </source>
</evidence>
<dbReference type="Pfam" id="PF01695">
    <property type="entry name" value="IstB_IS21"/>
    <property type="match status" value="1"/>
</dbReference>
<dbReference type="CDD" id="cd00009">
    <property type="entry name" value="AAA"/>
    <property type="match status" value="1"/>
</dbReference>
<dbReference type="EMBL" id="SAUZ01000029">
    <property type="protein sequence ID" value="RWR17312.1"/>
    <property type="molecule type" value="Genomic_DNA"/>
</dbReference>
<dbReference type="Gene3D" id="3.40.50.300">
    <property type="entry name" value="P-loop containing nucleotide triphosphate hydrolases"/>
    <property type="match status" value="1"/>
</dbReference>
<protein>
    <submittedName>
        <fullName evidence="2">AAA family ATPase</fullName>
    </submittedName>
</protein>
<dbReference type="SUPFAM" id="SSF52540">
    <property type="entry name" value="P-loop containing nucleoside triphosphate hydrolases"/>
    <property type="match status" value="1"/>
</dbReference>
<dbReference type="Proteomes" id="UP000284476">
    <property type="component" value="Unassembled WGS sequence"/>
</dbReference>
<accession>A0A443J9V5</accession>
<dbReference type="GO" id="GO:0005524">
    <property type="term" value="F:ATP binding"/>
    <property type="evidence" value="ECO:0007669"/>
    <property type="project" value="InterPro"/>
</dbReference>
<sequence>MQPVPRLSGAIRSMPMRCGRFLTGARKSCRAPNRSRPRHRPKTSAVRAIIRRTTMQHEHVVALARELSLAGLADTLERQAKDPFFADMAFVERLAALLIAEKERRATSRLTRMLNEAKLPIKAAPEELIGDEARGFKTAVMRELLKCSWIPFAWNVLISGETGTGKSWIASCIATAAIRAGHKARYYKVSDLLYSLSMTLEDGVYLREREKLSKFRLLILDDFGKVAMSETEKSILFDIIEDRSGTLSTIIVGQRPYNDWHGFIDNPVIADAILDRLSRDRHHIKLRGESLRRREASFDGL</sequence>
<proteinExistence type="predicted"/>
<evidence type="ECO:0000313" key="3">
    <source>
        <dbReference type="Proteomes" id="UP000284476"/>
    </source>
</evidence>
<reference evidence="2 3" key="1">
    <citation type="submission" date="2019-01" db="EMBL/GenBank/DDBJ databases">
        <title>Sinorhodobacter populi sp. nov. isolated from the symptomatic bark tissue of Populus euramericana canker.</title>
        <authorList>
            <person name="Xu G."/>
        </authorList>
    </citation>
    <scope>NUCLEOTIDE SEQUENCE [LARGE SCALE GENOMIC DNA]</scope>
    <source>
        <strain evidence="2 3">SK2B-1</strain>
    </source>
</reference>
<dbReference type="GO" id="GO:0006260">
    <property type="term" value="P:DNA replication"/>
    <property type="evidence" value="ECO:0007669"/>
    <property type="project" value="TreeGrafter"/>
</dbReference>
<dbReference type="InterPro" id="IPR028350">
    <property type="entry name" value="DNAC/IstB-like"/>
</dbReference>
<organism evidence="2 3">
    <name type="scientific">Paenirhodobacter populi</name>
    <dbReference type="NCBI Taxonomy" id="2306993"/>
    <lineage>
        <taxon>Bacteria</taxon>
        <taxon>Pseudomonadati</taxon>
        <taxon>Pseudomonadota</taxon>
        <taxon>Alphaproteobacteria</taxon>
        <taxon>Rhodobacterales</taxon>
        <taxon>Rhodobacter group</taxon>
        <taxon>Paenirhodobacter</taxon>
    </lineage>
</organism>